<feature type="domain" description="Lipid/polyisoprenoid-binding YceI-like" evidence="2">
    <location>
        <begin position="26"/>
        <end position="186"/>
    </location>
</feature>
<evidence type="ECO:0000313" key="3">
    <source>
        <dbReference type="EMBL" id="OUI86192.1"/>
    </source>
</evidence>
<accession>A0A252A9C1</accession>
<dbReference type="PANTHER" id="PTHR34406">
    <property type="entry name" value="PROTEIN YCEI"/>
    <property type="match status" value="1"/>
</dbReference>
<keyword evidence="1" id="KW-0732">Signal</keyword>
<proteinExistence type="predicted"/>
<dbReference type="PANTHER" id="PTHR34406:SF1">
    <property type="entry name" value="PROTEIN YCEI"/>
    <property type="match status" value="1"/>
</dbReference>
<evidence type="ECO:0000259" key="2">
    <source>
        <dbReference type="SMART" id="SM00867"/>
    </source>
</evidence>
<dbReference type="InterPro" id="IPR007372">
    <property type="entry name" value="Lipid/polyisoprenoid-bd_YceI"/>
</dbReference>
<dbReference type="Pfam" id="PF04264">
    <property type="entry name" value="YceI"/>
    <property type="match status" value="1"/>
</dbReference>
<protein>
    <submittedName>
        <fullName evidence="3">Polyisoprenoid-binding protein</fullName>
    </submittedName>
</protein>
<dbReference type="SMART" id="SM00867">
    <property type="entry name" value="YceI"/>
    <property type="match status" value="1"/>
</dbReference>
<sequence>MPSIKTIAALALAAGFSLPLSALAADWTLDPAHSTLAFSGKQTGTPFSGHFGAFDGTISFDPEHPEAGQAHVTIALSSGVTGDRQRDGALPGKDWFDVAHFPSAIFDARNFRATGGNAYEAVGTLTIRGISKPVTLPFTLDINGSALHVKGHLDLVRSAFGVGQGPWATGQWVALEVGVDLDITAQRKS</sequence>
<feature type="chain" id="PRO_5013123717" evidence="1">
    <location>
        <begin position="25"/>
        <end position="189"/>
    </location>
</feature>
<dbReference type="AlphaFoldDB" id="A0A252A9C1"/>
<dbReference type="InterPro" id="IPR036761">
    <property type="entry name" value="TTHA0802/YceI-like_sf"/>
</dbReference>
<evidence type="ECO:0000256" key="1">
    <source>
        <dbReference type="SAM" id="SignalP"/>
    </source>
</evidence>
<evidence type="ECO:0000313" key="4">
    <source>
        <dbReference type="Proteomes" id="UP000194565"/>
    </source>
</evidence>
<dbReference type="Gene3D" id="2.40.128.110">
    <property type="entry name" value="Lipid/polyisoprenoid-binding, YceI-like"/>
    <property type="match status" value="1"/>
</dbReference>
<comment type="caution">
    <text evidence="3">The sequence shown here is derived from an EMBL/GenBank/DDBJ whole genome shotgun (WGS) entry which is preliminary data.</text>
</comment>
<organism evidence="3 4">
    <name type="scientific">Acetobacter tropicalis</name>
    <dbReference type="NCBI Taxonomy" id="104102"/>
    <lineage>
        <taxon>Bacteria</taxon>
        <taxon>Pseudomonadati</taxon>
        <taxon>Pseudomonadota</taxon>
        <taxon>Alphaproteobacteria</taxon>
        <taxon>Acetobacterales</taxon>
        <taxon>Acetobacteraceae</taxon>
        <taxon>Acetobacter</taxon>
    </lineage>
</organism>
<dbReference type="RefSeq" id="WP_086641004.1">
    <property type="nucleotide sequence ID" value="NZ_JOMM01000023.1"/>
</dbReference>
<dbReference type="EMBL" id="JOMM01000023">
    <property type="protein sequence ID" value="OUI86192.1"/>
    <property type="molecule type" value="Genomic_DNA"/>
</dbReference>
<name>A0A252A9C1_9PROT</name>
<reference evidence="3 4" key="1">
    <citation type="submission" date="2014-06" db="EMBL/GenBank/DDBJ databases">
        <authorList>
            <person name="Ju J."/>
            <person name="Zhang J."/>
        </authorList>
    </citation>
    <scope>NUCLEOTIDE SEQUENCE [LARGE SCALE GENOMIC DNA]</scope>
    <source>
        <strain evidence="3">DmW_042</strain>
    </source>
</reference>
<feature type="signal peptide" evidence="1">
    <location>
        <begin position="1"/>
        <end position="24"/>
    </location>
</feature>
<dbReference type="Proteomes" id="UP000194565">
    <property type="component" value="Unassembled WGS sequence"/>
</dbReference>
<gene>
    <name evidence="3" type="ORF">HC62_06885</name>
</gene>
<dbReference type="SUPFAM" id="SSF101874">
    <property type="entry name" value="YceI-like"/>
    <property type="match status" value="1"/>
</dbReference>